<protein>
    <submittedName>
        <fullName evidence="1">Uncharacterized protein</fullName>
    </submittedName>
</protein>
<evidence type="ECO:0000313" key="1">
    <source>
        <dbReference type="EMBL" id="KAJ3806104.1"/>
    </source>
</evidence>
<sequence length="479" mass="53799">MTSYEDLLAGLKDEPLQSIHRFNLLQTTSLDARTQSSLQKYQNISRTDESDYSLRVMATGISPSSSRVQVHPLQSRSIDDTFDEFQAEVAKETKAIQQVKTMLSNSKSCSSVTEDDSLESLLVPDAQGRLQFGDPKKRHKRTIQALVTVSSLTEAIRKLEERTRDLSPSRTTEEIHEALCTVEDGSEILRHQLLSVTCPAISEELKQAREMLDALDQVTSKYFFDPGEGKNTPTIIAYCLALVSRVFKRTAQRGASLILKLVKMFGFSIAILGGQGLNSDQEATLAGIPESIETLERKFNLDVDCVLYAVCPRCSYTHSPSYPNDTSHPVYPSTCSERKAPSEEPCGASLLAHGKPLKIFEYYPFFDWFGKFLALPGIEEYGDRFCDTVSNHETIPVDKKDQTDGRFFHEFRAHDGSLFMKNRGAEGRWFFIFNADFFNVEGNRIHGKTSSTGMMAMSCLNLPLEIRNDHAYLYMPGII</sequence>
<dbReference type="Proteomes" id="UP001163835">
    <property type="component" value="Unassembled WGS sequence"/>
</dbReference>
<name>A0ACC1TMZ6_9AGAR</name>
<keyword evidence="2" id="KW-1185">Reference proteome</keyword>
<gene>
    <name evidence="1" type="ORF">F5876DRAFT_81050</name>
</gene>
<evidence type="ECO:0000313" key="2">
    <source>
        <dbReference type="Proteomes" id="UP001163835"/>
    </source>
</evidence>
<dbReference type="EMBL" id="MU795476">
    <property type="protein sequence ID" value="KAJ3806104.1"/>
    <property type="molecule type" value="Genomic_DNA"/>
</dbReference>
<comment type="caution">
    <text evidence="1">The sequence shown here is derived from an EMBL/GenBank/DDBJ whole genome shotgun (WGS) entry which is preliminary data.</text>
</comment>
<organism evidence="1 2">
    <name type="scientific">Lentinula aff. lateritia</name>
    <dbReference type="NCBI Taxonomy" id="2804960"/>
    <lineage>
        <taxon>Eukaryota</taxon>
        <taxon>Fungi</taxon>
        <taxon>Dikarya</taxon>
        <taxon>Basidiomycota</taxon>
        <taxon>Agaricomycotina</taxon>
        <taxon>Agaricomycetes</taxon>
        <taxon>Agaricomycetidae</taxon>
        <taxon>Agaricales</taxon>
        <taxon>Marasmiineae</taxon>
        <taxon>Omphalotaceae</taxon>
        <taxon>Lentinula</taxon>
    </lineage>
</organism>
<accession>A0ACC1TMZ6</accession>
<reference evidence="1" key="1">
    <citation type="submission" date="2022-09" db="EMBL/GenBank/DDBJ databases">
        <title>A Global Phylogenomic Analysis of the Shiitake Genus Lentinula.</title>
        <authorList>
            <consortium name="DOE Joint Genome Institute"/>
            <person name="Sierra-Patev S."/>
            <person name="Min B."/>
            <person name="Naranjo-Ortiz M."/>
            <person name="Looney B."/>
            <person name="Konkel Z."/>
            <person name="Slot J.C."/>
            <person name="Sakamoto Y."/>
            <person name="Steenwyk J.L."/>
            <person name="Rokas A."/>
            <person name="Carro J."/>
            <person name="Camarero S."/>
            <person name="Ferreira P."/>
            <person name="Molpeceres G."/>
            <person name="Ruiz-Duenas F.J."/>
            <person name="Serrano A."/>
            <person name="Henrissat B."/>
            <person name="Drula E."/>
            <person name="Hughes K.W."/>
            <person name="Mata J.L."/>
            <person name="Ishikawa N.K."/>
            <person name="Vargas-Isla R."/>
            <person name="Ushijima S."/>
            <person name="Smith C.A."/>
            <person name="Ahrendt S."/>
            <person name="Andreopoulos W."/>
            <person name="He G."/>
            <person name="Labutti K."/>
            <person name="Lipzen A."/>
            <person name="Ng V."/>
            <person name="Riley R."/>
            <person name="Sandor L."/>
            <person name="Barry K."/>
            <person name="Martinez A.T."/>
            <person name="Xiao Y."/>
            <person name="Gibbons J.G."/>
            <person name="Terashima K."/>
            <person name="Grigoriev I.V."/>
            <person name="Hibbett D.S."/>
        </authorList>
    </citation>
    <scope>NUCLEOTIDE SEQUENCE</scope>
    <source>
        <strain evidence="1">TMI1499</strain>
    </source>
</reference>
<proteinExistence type="predicted"/>